<dbReference type="AlphaFoldDB" id="E9BFQ6"/>
<dbReference type="Proteomes" id="UP000008980">
    <property type="component" value="Chromosome 22"/>
</dbReference>
<evidence type="ECO:0000313" key="2">
    <source>
        <dbReference type="EMBL" id="CBZ34082.1"/>
    </source>
</evidence>
<accession>E9BFQ6</accession>
<keyword evidence="2" id="KW-0418">Kinase</keyword>
<dbReference type="EMBL" id="FR799609">
    <property type="protein sequence ID" value="CBZ34082.1"/>
    <property type="molecule type" value="Genomic_DNA"/>
</dbReference>
<dbReference type="VEuPathDB" id="TriTrypDB:LdBPK_220370.1"/>
<reference evidence="3" key="2">
    <citation type="submission" date="2011-02" db="EMBL/GenBank/DDBJ databases">
        <title>Whole genome sequencing of Leishmania donovani clinical lines reveals dynamic variation related to drug resistance.</title>
        <authorList>
            <person name="Downing T."/>
            <person name="Imamura H."/>
            <person name="Sanders M."/>
            <person name="Decuypere S."/>
            <person name="Hertz-Fowler C."/>
            <person name="Clark T.G."/>
            <person name="Rijal S."/>
            <person name="Sundar S."/>
            <person name="Quail M.A."/>
            <person name="De Doncker S."/>
            <person name="Maes I."/>
            <person name="Vanaerschot M."/>
            <person name="Stark O."/>
            <person name="Schonian G."/>
            <person name="Dujardin J.C."/>
            <person name="Berriman M."/>
        </authorList>
    </citation>
    <scope>NUCLEOTIDE SEQUENCE [LARGE SCALE GENOMIC DNA]</scope>
    <source>
        <strain evidence="3">BPK282A1</strain>
    </source>
</reference>
<keyword evidence="1" id="KW-0732">Signal</keyword>
<sequence length="147" mass="15644">MGACVCVHVFRLLLCSRFFLFAVPSSSPAPPPRVSCPSSQKAFLRARVCVCASASVSVRQRVFAPSGPCRSYTHFHTNSTLTKGAILVLPLHPSFYVFLLLAFCVLPPPLPPSHTSGDVREVSAVSTALVGLSRLCACISRISPATA</sequence>
<organism evidence="2 3">
    <name type="scientific">Leishmania donovani</name>
    <dbReference type="NCBI Taxonomy" id="5661"/>
    <lineage>
        <taxon>Eukaryota</taxon>
        <taxon>Discoba</taxon>
        <taxon>Euglenozoa</taxon>
        <taxon>Kinetoplastea</taxon>
        <taxon>Metakinetoplastina</taxon>
        <taxon>Trypanosomatida</taxon>
        <taxon>Trypanosomatidae</taxon>
        <taxon>Leishmaniinae</taxon>
        <taxon>Leishmania</taxon>
    </lineage>
</organism>
<evidence type="ECO:0000313" key="3">
    <source>
        <dbReference type="Proteomes" id="UP000008980"/>
    </source>
</evidence>
<dbReference type="KEGG" id="ldo:LDBPK_220370"/>
<feature type="chain" id="PRO_5003233500" evidence="1">
    <location>
        <begin position="29"/>
        <end position="147"/>
    </location>
</feature>
<name>E9BFQ6_LEIDO</name>
<proteinExistence type="predicted"/>
<feature type="signal peptide" evidence="1">
    <location>
        <begin position="1"/>
        <end position="28"/>
    </location>
</feature>
<keyword evidence="2" id="KW-0808">Transferase</keyword>
<dbReference type="GeneID" id="13389352"/>
<evidence type="ECO:0000256" key="1">
    <source>
        <dbReference type="SAM" id="SignalP"/>
    </source>
</evidence>
<dbReference type="GO" id="GO:0016301">
    <property type="term" value="F:kinase activity"/>
    <property type="evidence" value="ECO:0007669"/>
    <property type="project" value="UniProtKB-KW"/>
</dbReference>
<protein>
    <submittedName>
        <fullName evidence="2">Protein kinase, putative</fullName>
    </submittedName>
</protein>
<reference evidence="2 3" key="1">
    <citation type="journal article" date="2011" name="Genome Res.">
        <title>Whole genome sequencing of multiple Leishmania donovani clinical isolates provides insights into population structure and mechanisms of drug resistance.</title>
        <authorList>
            <person name="Downing T."/>
            <person name="Imamura H."/>
            <person name="Decuypere S."/>
            <person name="Clark T.G."/>
            <person name="Coombs G.H."/>
            <person name="Cotton J.A."/>
            <person name="Hilley J.D."/>
            <person name="de Doncker S."/>
            <person name="Maes I."/>
            <person name="Mottram J.C."/>
            <person name="Quail M.A."/>
            <person name="Rijal S."/>
            <person name="Sanders M."/>
            <person name="Schonian G."/>
            <person name="Stark O."/>
            <person name="Sundar S."/>
            <person name="Vanaerschot M."/>
            <person name="Hertz-Fowler C."/>
            <person name="Dujardin J.C."/>
            <person name="Berriman M."/>
        </authorList>
    </citation>
    <scope>NUCLEOTIDE SEQUENCE [LARGE SCALE GENOMIC DNA]</scope>
    <source>
        <strain evidence="2 3">BPK282A1</strain>
    </source>
</reference>
<dbReference type="RefSeq" id="XP_003860787.1">
    <property type="nucleotide sequence ID" value="XM_003860739.1"/>
</dbReference>
<gene>
    <name evidence="2" type="ORF">LDBPK_220370</name>
</gene>